<dbReference type="AlphaFoldDB" id="A0A1I8HKD9"/>
<dbReference type="GO" id="GO:0005851">
    <property type="term" value="C:eukaryotic translation initiation factor 2B complex"/>
    <property type="evidence" value="ECO:0007669"/>
    <property type="project" value="TreeGrafter"/>
</dbReference>
<dbReference type="PANTHER" id="PTHR45860">
    <property type="entry name" value="TRANSLATION INITIATION FACTOR EIF-2B SUBUNIT ALPHA"/>
    <property type="match status" value="1"/>
</dbReference>
<dbReference type="OrthoDB" id="10249309at2759"/>
<evidence type="ECO:0000256" key="3">
    <source>
        <dbReference type="ARBA" id="ARBA00022490"/>
    </source>
</evidence>
<keyword evidence="4" id="KW-0396">Initiation factor</keyword>
<name>A0A1I8HKD9_9PLAT</name>
<evidence type="ECO:0000256" key="2">
    <source>
        <dbReference type="ARBA" id="ARBA00007251"/>
    </source>
</evidence>
<evidence type="ECO:0000313" key="12">
    <source>
        <dbReference type="WBParaSite" id="maker-uti_cns_0006499-snap-gene-0.2-mRNA-1"/>
    </source>
</evidence>
<evidence type="ECO:0000256" key="1">
    <source>
        <dbReference type="ARBA" id="ARBA00004514"/>
    </source>
</evidence>
<comment type="subcellular location">
    <subcellularLocation>
        <location evidence="1">Cytoplasm</location>
        <location evidence="1">Cytosol</location>
    </subcellularLocation>
</comment>
<dbReference type="GO" id="GO:0005829">
    <property type="term" value="C:cytosol"/>
    <property type="evidence" value="ECO:0007669"/>
    <property type="project" value="UniProtKB-SubCell"/>
</dbReference>
<dbReference type="STRING" id="282301.A0A1I8HKD9"/>
<dbReference type="InterPro" id="IPR037171">
    <property type="entry name" value="NagB/RpiA_transferase-like"/>
</dbReference>
<evidence type="ECO:0000256" key="9">
    <source>
        <dbReference type="ARBA" id="ARBA00046432"/>
    </source>
</evidence>
<keyword evidence="3" id="KW-0963">Cytoplasm</keyword>
<dbReference type="Gene3D" id="3.40.50.10470">
    <property type="entry name" value="Translation initiation factor eif-2b, domain 2"/>
    <property type="match status" value="1"/>
</dbReference>
<accession>A0A1I8HKD9</accession>
<organism evidence="11 12">
    <name type="scientific">Macrostomum lignano</name>
    <dbReference type="NCBI Taxonomy" id="282301"/>
    <lineage>
        <taxon>Eukaryota</taxon>
        <taxon>Metazoa</taxon>
        <taxon>Spiralia</taxon>
        <taxon>Lophotrochozoa</taxon>
        <taxon>Platyhelminthes</taxon>
        <taxon>Rhabditophora</taxon>
        <taxon>Macrostomorpha</taxon>
        <taxon>Macrostomida</taxon>
        <taxon>Macrostomidae</taxon>
        <taxon>Macrostomum</taxon>
    </lineage>
</organism>
<evidence type="ECO:0000256" key="7">
    <source>
        <dbReference type="ARBA" id="ARBA00044208"/>
    </source>
</evidence>
<evidence type="ECO:0000256" key="4">
    <source>
        <dbReference type="ARBA" id="ARBA00022540"/>
    </source>
</evidence>
<protein>
    <recommendedName>
        <fullName evidence="7">Translation initiation factor eIF2B subunit alpha</fullName>
    </recommendedName>
    <alternativeName>
        <fullName evidence="8">eIF2B GDP-GTP exchange factor subunit alpha</fullName>
    </alternativeName>
</protein>
<comment type="subunit">
    <text evidence="9">Component of the translation initiation factor 2B (eIF2B) complex which is a heterodecamer of two sets of five different subunits: alpha, beta, gamma, delta and epsilon. Subunits alpha, beta and delta comprise a regulatory subcomplex and subunits epsilon and gamma comprise a catalytic subcomplex. Within the complex, the hexameric regulatory complex resides at the center, with the two heterodimeric catalytic subcomplexes bound on opposite sides.</text>
</comment>
<dbReference type="GO" id="GO:0003743">
    <property type="term" value="F:translation initiation factor activity"/>
    <property type="evidence" value="ECO:0007669"/>
    <property type="project" value="UniProtKB-KW"/>
</dbReference>
<dbReference type="InterPro" id="IPR042529">
    <property type="entry name" value="IF_2B-like_C"/>
</dbReference>
<dbReference type="InterPro" id="IPR042528">
    <property type="entry name" value="elF-2B_alpha_N"/>
</dbReference>
<dbReference type="InterPro" id="IPR000649">
    <property type="entry name" value="IF-2B-related"/>
</dbReference>
<keyword evidence="11" id="KW-1185">Reference proteome</keyword>
<dbReference type="GO" id="GO:0005085">
    <property type="term" value="F:guanyl-nucleotide exchange factor activity"/>
    <property type="evidence" value="ECO:0007669"/>
    <property type="project" value="TreeGrafter"/>
</dbReference>
<evidence type="ECO:0000256" key="8">
    <source>
        <dbReference type="ARBA" id="ARBA00044236"/>
    </source>
</evidence>
<evidence type="ECO:0000256" key="6">
    <source>
        <dbReference type="ARBA" id="ARBA00043898"/>
    </source>
</evidence>
<evidence type="ECO:0000256" key="5">
    <source>
        <dbReference type="ARBA" id="ARBA00022917"/>
    </source>
</evidence>
<evidence type="ECO:0000313" key="11">
    <source>
        <dbReference type="Proteomes" id="UP000095280"/>
    </source>
</evidence>
<keyword evidence="5" id="KW-0648">Protein biosynthesis</keyword>
<dbReference type="Proteomes" id="UP000095280">
    <property type="component" value="Unplaced"/>
</dbReference>
<dbReference type="Gene3D" id="1.20.120.1070">
    <property type="entry name" value="Translation initiation factor eIF-2B, N-terminal domain"/>
    <property type="match status" value="1"/>
</dbReference>
<comment type="similarity">
    <text evidence="2 10">Belongs to the eIF-2B alpha/beta/delta subunits family.</text>
</comment>
<dbReference type="InterPro" id="IPR051501">
    <property type="entry name" value="eIF2B_alpha/beta/delta"/>
</dbReference>
<proteinExistence type="inferred from homology"/>
<sequence length="307" mass="33952">MGSAESPLDMFNRLMGAEKDKSAVEAQIQTLIAVIQQSEEAQTVTEVREKIVKTNNKLMQSHLANASVRSGGELFLRYITMTELDQPCFDDTRRVLISRGENFLSRIRQSLDRIMSMALPFINHGTRVLLHSRSKMVLALLKRAAKAQLDFQCTVTQSLPDKSGERMLADLQQAGINASLVLDAEVGVALERVDMVLLGAEAVTQSGGIVNKIGTYTVCLCAHALNVPVYVLAESCKFLRAYPLNQADLDWELRYPASAERTRTKSGGQCRSPITDYTPPQYLKLLFTDIGIVPPSAVSDELTKLYL</sequence>
<reference evidence="12" key="1">
    <citation type="submission" date="2016-11" db="UniProtKB">
        <authorList>
            <consortium name="WormBaseParasite"/>
        </authorList>
    </citation>
    <scope>IDENTIFICATION</scope>
</reference>
<dbReference type="WBParaSite" id="maker-uti_cns_0006499-snap-gene-0.2-mRNA-1">
    <property type="protein sequence ID" value="maker-uti_cns_0006499-snap-gene-0.2-mRNA-1"/>
    <property type="gene ID" value="maker-uti_cns_0006499-snap-gene-0.2"/>
</dbReference>
<dbReference type="SUPFAM" id="SSF100950">
    <property type="entry name" value="NagB/RpiA/CoA transferase-like"/>
    <property type="match status" value="1"/>
</dbReference>
<evidence type="ECO:0000256" key="10">
    <source>
        <dbReference type="RuleBase" id="RU003814"/>
    </source>
</evidence>
<dbReference type="Pfam" id="PF01008">
    <property type="entry name" value="IF-2B"/>
    <property type="match status" value="1"/>
</dbReference>
<dbReference type="PANTHER" id="PTHR45860:SF1">
    <property type="entry name" value="TRANSLATION INITIATION FACTOR EIF-2B SUBUNIT ALPHA"/>
    <property type="match status" value="1"/>
</dbReference>
<comment type="function">
    <text evidence="6">Acts as a component of the translation initiation factor 2B (eIF2B) complex, which catalyzes the exchange of GDP for GTP on eukaryotic initiation factor 2 (eIF2) gamma subunit. Its guanine nucleotide exchange factor activity is repressed when bound to eIF2 complex phosphorylated on the alpha subunit, thereby limiting the amount of methionyl-initiator methionine tRNA available to the ribosome and consequently global translation is repressed.</text>
</comment>